<feature type="domain" description="PapC N-terminal" evidence="9">
    <location>
        <begin position="43"/>
        <end position="190"/>
    </location>
</feature>
<evidence type="ECO:0000256" key="5">
    <source>
        <dbReference type="ARBA" id="ARBA00022692"/>
    </source>
</evidence>
<dbReference type="InterPro" id="IPR037224">
    <property type="entry name" value="PapC_N_sf"/>
</dbReference>
<keyword evidence="11" id="KW-1185">Reference proteome</keyword>
<dbReference type="PANTHER" id="PTHR30451">
    <property type="entry name" value="OUTER MEMBRANE USHER PROTEIN"/>
    <property type="match status" value="1"/>
</dbReference>
<dbReference type="GO" id="GO:0009297">
    <property type="term" value="P:pilus assembly"/>
    <property type="evidence" value="ECO:0007669"/>
    <property type="project" value="InterPro"/>
</dbReference>
<organism evidence="10 11">
    <name type="scientific">Scandinavium goeteborgense</name>
    <dbReference type="NCBI Taxonomy" id="1851514"/>
    <lineage>
        <taxon>Bacteria</taxon>
        <taxon>Pseudomonadati</taxon>
        <taxon>Pseudomonadota</taxon>
        <taxon>Gammaproteobacteria</taxon>
        <taxon>Enterobacterales</taxon>
        <taxon>Enterobacteriaceae</taxon>
        <taxon>Scandinavium</taxon>
    </lineage>
</organism>
<evidence type="ECO:0000256" key="2">
    <source>
        <dbReference type="ARBA" id="ARBA00008064"/>
    </source>
</evidence>
<accession>A0A4R6ELQ5</accession>
<comment type="similarity">
    <text evidence="2">Belongs to the fimbrial export usher family.</text>
</comment>
<evidence type="ECO:0000256" key="4">
    <source>
        <dbReference type="ARBA" id="ARBA00022558"/>
    </source>
</evidence>
<comment type="subcellular location">
    <subcellularLocation>
        <location evidence="1">Cell outer membrane</location>
        <topology evidence="1">Multi-pass membrane protein</topology>
    </subcellularLocation>
</comment>
<comment type="caution">
    <text evidence="10">The sequence shown here is derived from an EMBL/GenBank/DDBJ whole genome shotgun (WGS) entry which is preliminary data.</text>
</comment>
<dbReference type="Gene3D" id="3.10.20.410">
    <property type="match status" value="1"/>
</dbReference>
<evidence type="ECO:0000313" key="10">
    <source>
        <dbReference type="EMBL" id="TDN59925.1"/>
    </source>
</evidence>
<evidence type="ECO:0000256" key="6">
    <source>
        <dbReference type="ARBA" id="ARBA00022729"/>
    </source>
</evidence>
<keyword evidence="4" id="KW-1029">Fimbrium biogenesis</keyword>
<dbReference type="GO" id="GO:0015473">
    <property type="term" value="F:fimbrial usher porin activity"/>
    <property type="evidence" value="ECO:0007669"/>
    <property type="project" value="InterPro"/>
</dbReference>
<keyword evidence="6" id="KW-0732">Signal</keyword>
<dbReference type="EMBL" id="SNVX01000003">
    <property type="protein sequence ID" value="TDN59925.1"/>
    <property type="molecule type" value="Genomic_DNA"/>
</dbReference>
<keyword evidence="3" id="KW-0813">Transport</keyword>
<protein>
    <submittedName>
        <fullName evidence="10">Pili synthesis usher PapC-like protein</fullName>
    </submittedName>
</protein>
<evidence type="ECO:0000256" key="1">
    <source>
        <dbReference type="ARBA" id="ARBA00004571"/>
    </source>
</evidence>
<evidence type="ECO:0000256" key="7">
    <source>
        <dbReference type="ARBA" id="ARBA00023136"/>
    </source>
</evidence>
<dbReference type="Pfam" id="PF13954">
    <property type="entry name" value="PapC_N"/>
    <property type="match status" value="1"/>
</dbReference>
<keyword evidence="7" id="KW-0472">Membrane</keyword>
<keyword evidence="5" id="KW-0812">Transmembrane</keyword>
<dbReference type="AlphaFoldDB" id="A0A4R6ELQ5"/>
<evidence type="ECO:0000313" key="11">
    <source>
        <dbReference type="Proteomes" id="UP000295530"/>
    </source>
</evidence>
<reference evidence="10 11" key="1">
    <citation type="submission" date="2019-03" db="EMBL/GenBank/DDBJ databases">
        <title>Genomic analyses of the natural microbiome of Caenorhabditis elegans.</title>
        <authorList>
            <person name="Samuel B."/>
        </authorList>
    </citation>
    <scope>NUCLEOTIDE SEQUENCE [LARGE SCALE GENOMIC DNA]</scope>
    <source>
        <strain evidence="10 11">BIGb0156</strain>
    </source>
</reference>
<dbReference type="RefSeq" id="WP_247904330.1">
    <property type="nucleotide sequence ID" value="NZ_SNVX01000003.1"/>
</dbReference>
<dbReference type="Proteomes" id="UP000295530">
    <property type="component" value="Unassembled WGS sequence"/>
</dbReference>
<dbReference type="GO" id="GO:0009279">
    <property type="term" value="C:cell outer membrane"/>
    <property type="evidence" value="ECO:0007669"/>
    <property type="project" value="UniProtKB-SubCell"/>
</dbReference>
<keyword evidence="8" id="KW-0998">Cell outer membrane</keyword>
<evidence type="ECO:0000256" key="3">
    <source>
        <dbReference type="ARBA" id="ARBA00022448"/>
    </source>
</evidence>
<gene>
    <name evidence="10" type="ORF">EC847_103103</name>
</gene>
<proteinExistence type="inferred from homology"/>
<evidence type="ECO:0000256" key="8">
    <source>
        <dbReference type="ARBA" id="ARBA00023237"/>
    </source>
</evidence>
<evidence type="ECO:0000259" key="9">
    <source>
        <dbReference type="Pfam" id="PF13954"/>
    </source>
</evidence>
<sequence length="234" mass="26014">MNRDMIFRRPLLPLLVRRPSSHLHYLAGVLLLTSIDAGARDYYFSPSSLEGDAQSQTDVDLSLFSKNNAQLPGVYPTVIMLNKQKIEETSLSYTNDKDGALIPTLSPDQLRKWGIRIDAYPELAKQPADKPLTKPLGDFIPAASASFDFNSMSLNISMPQAAISNEGRDYIDPSRWEDGVPSAFADYSFSGTQQTDSDNETDANQYLNLRSGANLGGWRMRNYSTWSQSEDSST</sequence>
<dbReference type="PANTHER" id="PTHR30451:SF21">
    <property type="entry name" value="FIMBRIAL USHER DOMAIN-CONTAINING PROTEIN YDET-RELATED"/>
    <property type="match status" value="1"/>
</dbReference>
<dbReference type="InterPro" id="IPR000015">
    <property type="entry name" value="Fimb_usher"/>
</dbReference>
<name>A0A4R6ELQ5_SCAGO</name>
<dbReference type="SUPFAM" id="SSF141729">
    <property type="entry name" value="FimD N-terminal domain-like"/>
    <property type="match status" value="1"/>
</dbReference>
<dbReference type="InterPro" id="IPR025885">
    <property type="entry name" value="PapC_N"/>
</dbReference>